<dbReference type="PRINTS" id="PR00080">
    <property type="entry name" value="SDRFAMILY"/>
</dbReference>
<dbReference type="InterPro" id="IPR020904">
    <property type="entry name" value="Sc_DH/Rdtase_CS"/>
</dbReference>
<evidence type="ECO:0000256" key="3">
    <source>
        <dbReference type="RuleBase" id="RU000363"/>
    </source>
</evidence>
<proteinExistence type="inferred from homology"/>
<gene>
    <name evidence="4" type="ORF">NLS_LOCUS4880</name>
</gene>
<dbReference type="Proteomes" id="UP000277928">
    <property type="component" value="Unassembled WGS sequence"/>
</dbReference>
<dbReference type="Gene3D" id="3.40.50.720">
    <property type="entry name" value="NAD(P)-binding Rossmann-like Domain"/>
    <property type="match status" value="1"/>
</dbReference>
<dbReference type="InterPro" id="IPR036291">
    <property type="entry name" value="NAD(P)-bd_dom_sf"/>
</dbReference>
<dbReference type="STRING" id="42156.A0A3P6TMM3"/>
<evidence type="ECO:0000313" key="4">
    <source>
        <dbReference type="EMBL" id="VDK80370.1"/>
    </source>
</evidence>
<protein>
    <submittedName>
        <fullName evidence="4">Uncharacterized protein</fullName>
    </submittedName>
</protein>
<dbReference type="OrthoDB" id="3592703at2759"/>
<organism evidence="4 5">
    <name type="scientific">Litomosoides sigmodontis</name>
    <name type="common">Filarial nematode worm</name>
    <dbReference type="NCBI Taxonomy" id="42156"/>
    <lineage>
        <taxon>Eukaryota</taxon>
        <taxon>Metazoa</taxon>
        <taxon>Ecdysozoa</taxon>
        <taxon>Nematoda</taxon>
        <taxon>Chromadorea</taxon>
        <taxon>Rhabditida</taxon>
        <taxon>Spirurina</taxon>
        <taxon>Spiruromorpha</taxon>
        <taxon>Filarioidea</taxon>
        <taxon>Onchocercidae</taxon>
        <taxon>Litomosoides</taxon>
    </lineage>
</organism>
<comment type="similarity">
    <text evidence="1 3">Belongs to the short-chain dehydrogenases/reductases (SDR) family.</text>
</comment>
<dbReference type="EMBL" id="UYRX01000334">
    <property type="protein sequence ID" value="VDK80370.1"/>
    <property type="molecule type" value="Genomic_DNA"/>
</dbReference>
<dbReference type="AlphaFoldDB" id="A0A3P6TMM3"/>
<reference evidence="4 5" key="1">
    <citation type="submission" date="2018-08" db="EMBL/GenBank/DDBJ databases">
        <authorList>
            <person name="Laetsch R D."/>
            <person name="Stevens L."/>
            <person name="Kumar S."/>
            <person name="Blaxter L. M."/>
        </authorList>
    </citation>
    <scope>NUCLEOTIDE SEQUENCE [LARGE SCALE GENOMIC DNA]</scope>
</reference>
<name>A0A3P6TMM3_LITSI</name>
<sequence length="330" mass="37225">MDRMRDLSLRMRLTSIKSVALSMFQLMYSARLQTVAEIKFYGGRAVPNFDSVEYGHKIVETAITHFGRIDIIVNNAGILLDKSFQNMSDDDWDSVYRTHVKGAYMVTKAAWPFFKKQQYGRIIFISSNSAIYGNFGQANYSAAKNALIGLSHTLAIEGNRYGIHSNVVIPTASSRMTAHLFPEESLRVLKAEYVVPLVVYLGHESCQETGKIFEAGAGWFGQIQAYRSKGMVLSSTIAEAVADNWKAITDMTSAKHFDSIQEVTVDLLNCAEKKITSETRWELETKKKDEYMELFKIIADSLNQKRDGCPTSCFMFMFILTNGVDMHSFI</sequence>
<keyword evidence="2" id="KW-0560">Oxidoreductase</keyword>
<dbReference type="PROSITE" id="PS00061">
    <property type="entry name" value="ADH_SHORT"/>
    <property type="match status" value="1"/>
</dbReference>
<evidence type="ECO:0000313" key="5">
    <source>
        <dbReference type="Proteomes" id="UP000277928"/>
    </source>
</evidence>
<dbReference type="Gene3D" id="1.10.287.4290">
    <property type="match status" value="1"/>
</dbReference>
<dbReference type="Pfam" id="PF00106">
    <property type="entry name" value="adh_short"/>
    <property type="match status" value="1"/>
</dbReference>
<dbReference type="SUPFAM" id="SSF51735">
    <property type="entry name" value="NAD(P)-binding Rossmann-fold domains"/>
    <property type="match status" value="1"/>
</dbReference>
<dbReference type="PANTHER" id="PTHR45024:SF2">
    <property type="entry name" value="SCP2 DOMAIN-CONTAINING PROTEIN"/>
    <property type="match status" value="1"/>
</dbReference>
<accession>A0A3P6TMM3</accession>
<evidence type="ECO:0000256" key="1">
    <source>
        <dbReference type="ARBA" id="ARBA00006484"/>
    </source>
</evidence>
<keyword evidence="5" id="KW-1185">Reference proteome</keyword>
<dbReference type="OMA" id="SVEYGHK"/>
<evidence type="ECO:0000256" key="2">
    <source>
        <dbReference type="ARBA" id="ARBA00023002"/>
    </source>
</evidence>
<dbReference type="GO" id="GO:0016491">
    <property type="term" value="F:oxidoreductase activity"/>
    <property type="evidence" value="ECO:0007669"/>
    <property type="project" value="UniProtKB-KW"/>
</dbReference>
<dbReference type="PANTHER" id="PTHR45024">
    <property type="entry name" value="DEHYDROGENASES, SHORT CHAIN"/>
    <property type="match status" value="1"/>
</dbReference>
<dbReference type="InterPro" id="IPR002347">
    <property type="entry name" value="SDR_fam"/>
</dbReference>
<dbReference type="InterPro" id="IPR051687">
    <property type="entry name" value="Peroxisomal_Beta-Oxidation"/>
</dbReference>
<dbReference type="PRINTS" id="PR00081">
    <property type="entry name" value="GDHRDH"/>
</dbReference>